<dbReference type="GO" id="GO:0005975">
    <property type="term" value="P:carbohydrate metabolic process"/>
    <property type="evidence" value="ECO:0007669"/>
    <property type="project" value="InterPro"/>
</dbReference>
<keyword evidence="3 4" id="KW-0413">Isomerase</keyword>
<evidence type="ECO:0000256" key="4">
    <source>
        <dbReference type="PIRNR" id="PIRNR016020"/>
    </source>
</evidence>
<dbReference type="EC" id="5.1.3.15" evidence="4"/>
<dbReference type="InterPro" id="IPR008183">
    <property type="entry name" value="Aldose_1/G6P_1-epimerase"/>
</dbReference>
<dbReference type="PIRSF" id="PIRSF016020">
    <property type="entry name" value="PHexose_mutarotase"/>
    <property type="match status" value="1"/>
</dbReference>
<dbReference type="AlphaFoldDB" id="A0A0H3FC12"/>
<dbReference type="eggNOG" id="COG0676">
    <property type="taxonomic scope" value="Bacteria"/>
</dbReference>
<organism evidence="6 7">
    <name type="scientific">Rahnella sp. (strain Y9602)</name>
    <dbReference type="NCBI Taxonomy" id="2703885"/>
    <lineage>
        <taxon>Bacteria</taxon>
        <taxon>Pseudomonadati</taxon>
        <taxon>Pseudomonadota</taxon>
        <taxon>Gammaproteobacteria</taxon>
        <taxon>Enterobacterales</taxon>
        <taxon>Yersiniaceae</taxon>
        <taxon>Rahnella</taxon>
    </lineage>
</organism>
<dbReference type="KEGG" id="rah:Rahaq_2048"/>
<dbReference type="GO" id="GO:0005737">
    <property type="term" value="C:cytoplasm"/>
    <property type="evidence" value="ECO:0007669"/>
    <property type="project" value="TreeGrafter"/>
</dbReference>
<reference evidence="6 7" key="2">
    <citation type="journal article" date="2012" name="J. Bacteriol.">
        <title>Complete Genome Sequence of Rahnella sp. Strain Y9602, a Gammaproteobacterium Isolate from Metal- and Radionuclide-Contaminated Soil.</title>
        <authorList>
            <person name="Martinez R.J."/>
            <person name="Bruce D."/>
            <person name="Detter C."/>
            <person name="Goodwin L.A."/>
            <person name="Han J."/>
            <person name="Han C.S."/>
            <person name="Held B."/>
            <person name="Land M.L."/>
            <person name="Mikhailova N."/>
            <person name="Nolan M."/>
            <person name="Pennacchio L."/>
            <person name="Pitluck S."/>
            <person name="Tapia R."/>
            <person name="Woyke T."/>
            <person name="Sobecky P.A."/>
        </authorList>
    </citation>
    <scope>NUCLEOTIDE SEQUENCE [LARGE SCALE GENOMIC DNA]</scope>
    <source>
        <strain evidence="6 7">Y9602</strain>
    </source>
</reference>
<dbReference type="SUPFAM" id="SSF74650">
    <property type="entry name" value="Galactose mutarotase-like"/>
    <property type="match status" value="1"/>
</dbReference>
<dbReference type="RefSeq" id="WP_013575361.1">
    <property type="nucleotide sequence ID" value="NC_015061.1"/>
</dbReference>
<dbReference type="HOGENOM" id="CLU_048345_4_1_6"/>
<name>A0A0H3FC12_RAHSY</name>
<dbReference type="InterPro" id="IPR014718">
    <property type="entry name" value="GH-type_carb-bd"/>
</dbReference>
<sequence>MTEQLFSLPIVNQISTSVSQRLVDELPVLVVTHPKVRAAIALQGAHLLAWQPEGEEPVLWMSSASAFKEGVAIRGGIPICWPWFGPAGKPSHGFARNVAWELTDHKETDEDVVLTLTLKSSPETLELWPHAFTLTARFTLGATCHIELESTGDFEANSALHTYFNIGDIADVTIKGLGNSFIDKVDGAKTKQEDGDLTFTGQTDRIYTQPQATSEIVDPVLKRTLVVAHENNADVVAWNPGSALSVSMADMPDDGYKTMVCVETAQVSHTHTSTHAAPARLAVTFSVRK</sequence>
<dbReference type="InterPro" id="IPR025532">
    <property type="entry name" value="G6P_1-epimerase"/>
</dbReference>
<proteinExistence type="inferred from homology"/>
<dbReference type="InterPro" id="IPR011013">
    <property type="entry name" value="Gal_mutarotase_sf_dom"/>
</dbReference>
<comment type="catalytic activity">
    <reaction evidence="1">
        <text>alpha-D-glucose 6-phosphate = beta-D-glucose 6-phosphate</text>
        <dbReference type="Rhea" id="RHEA:16249"/>
        <dbReference type="ChEBI" id="CHEBI:58225"/>
        <dbReference type="ChEBI" id="CHEBI:58247"/>
        <dbReference type="EC" id="5.1.3.15"/>
    </reaction>
</comment>
<dbReference type="OrthoDB" id="9790727at2"/>
<dbReference type="GeneID" id="95417042"/>
<protein>
    <recommendedName>
        <fullName evidence="4">Putative glucose-6-phosphate 1-epimerase</fullName>
        <ecNumber evidence="4">5.1.3.15</ecNumber>
    </recommendedName>
</protein>
<dbReference type="GO" id="GO:0030246">
    <property type="term" value="F:carbohydrate binding"/>
    <property type="evidence" value="ECO:0007669"/>
    <property type="project" value="UniProtKB-UniRule"/>
</dbReference>
<dbReference type="PANTHER" id="PTHR11122">
    <property type="entry name" value="APOSPORY-ASSOCIATED PROTEIN C-RELATED"/>
    <property type="match status" value="1"/>
</dbReference>
<dbReference type="GO" id="GO:0047938">
    <property type="term" value="F:glucose-6-phosphate 1-epimerase activity"/>
    <property type="evidence" value="ECO:0007669"/>
    <property type="project" value="UniProtKB-UniRule"/>
</dbReference>
<gene>
    <name evidence="6" type="ordered locus">Rahaq_2048</name>
</gene>
<dbReference type="EMBL" id="CP002505">
    <property type="protein sequence ID" value="ADW73660.1"/>
    <property type="molecule type" value="Genomic_DNA"/>
</dbReference>
<evidence type="ECO:0000256" key="2">
    <source>
        <dbReference type="ARBA" id="ARBA00005866"/>
    </source>
</evidence>
<dbReference type="CDD" id="cd09020">
    <property type="entry name" value="D-hex-6-P-epi_like"/>
    <property type="match status" value="1"/>
</dbReference>
<dbReference type="Proteomes" id="UP000007257">
    <property type="component" value="Chromosome"/>
</dbReference>
<dbReference type="PANTHER" id="PTHR11122:SF13">
    <property type="entry name" value="GLUCOSE-6-PHOSPHATE 1-EPIMERASE"/>
    <property type="match status" value="1"/>
</dbReference>
<evidence type="ECO:0000313" key="6">
    <source>
        <dbReference type="EMBL" id="ADW73660.1"/>
    </source>
</evidence>
<feature type="active site" evidence="5">
    <location>
        <position position="161"/>
    </location>
</feature>
<evidence type="ECO:0000256" key="3">
    <source>
        <dbReference type="ARBA" id="ARBA00023235"/>
    </source>
</evidence>
<dbReference type="Pfam" id="PF01263">
    <property type="entry name" value="Aldose_epim"/>
    <property type="match status" value="1"/>
</dbReference>
<evidence type="ECO:0000313" key="7">
    <source>
        <dbReference type="Proteomes" id="UP000007257"/>
    </source>
</evidence>
<dbReference type="Gene3D" id="2.70.98.10">
    <property type="match status" value="1"/>
</dbReference>
<evidence type="ECO:0000256" key="1">
    <source>
        <dbReference type="ARBA" id="ARBA00001096"/>
    </source>
</evidence>
<accession>A0A0H3FC12</accession>
<comment type="similarity">
    <text evidence="2 4">Belongs to the glucose-6-phosphate 1-epimerase family.</text>
</comment>
<feature type="active site" evidence="5">
    <location>
        <position position="263"/>
    </location>
</feature>
<evidence type="ECO:0000256" key="5">
    <source>
        <dbReference type="PIRSR" id="PIRSR016020-1"/>
    </source>
</evidence>
<reference evidence="7" key="1">
    <citation type="submission" date="2011-01" db="EMBL/GenBank/DDBJ databases">
        <title>Complete sequence of chromosome of Rahnella sp. Y9602.</title>
        <authorList>
            <consortium name="US DOE Joint Genome Institute"/>
            <person name="Lucas S."/>
            <person name="Copeland A."/>
            <person name="Lapidus A."/>
            <person name="Cheng J.-F."/>
            <person name="Goodwin L."/>
            <person name="Pitluck S."/>
            <person name="Lu M."/>
            <person name="Detter J.C."/>
            <person name="Han C."/>
            <person name="Tapia R."/>
            <person name="Land M."/>
            <person name="Hauser L."/>
            <person name="Kyrpides N."/>
            <person name="Ivanova N."/>
            <person name="Ovchinnikova G."/>
            <person name="Pagani I."/>
            <person name="Sobecky P.A."/>
            <person name="Martinez R.J."/>
            <person name="Woyke T."/>
        </authorList>
    </citation>
    <scope>NUCLEOTIDE SEQUENCE [LARGE SCALE GENOMIC DNA]</scope>
    <source>
        <strain evidence="7">Y9602</strain>
    </source>
</reference>